<dbReference type="InterPro" id="IPR010989">
    <property type="entry name" value="SNARE"/>
</dbReference>
<dbReference type="PANTHER" id="PTHR13586:SF0">
    <property type="entry name" value="TRAILER HITCH, ISOFORM H"/>
    <property type="match status" value="1"/>
</dbReference>
<protein>
    <recommendedName>
        <fullName evidence="11">t-SNARE coiled-coil homology domain-containing protein</fullName>
    </recommendedName>
</protein>
<evidence type="ECO:0000256" key="1">
    <source>
        <dbReference type="ARBA" id="ARBA00006108"/>
    </source>
</evidence>
<feature type="compositionally biased region" description="Gly residues" evidence="5">
    <location>
        <begin position="733"/>
        <end position="744"/>
    </location>
</feature>
<feature type="short sequence motif" description="FFD box" evidence="2">
    <location>
        <begin position="666"/>
        <end position="682"/>
    </location>
</feature>
<dbReference type="Gene3D" id="2.30.30.100">
    <property type="match status" value="1"/>
</dbReference>
<feature type="coiled-coil region" evidence="4">
    <location>
        <begin position="43"/>
        <end position="70"/>
    </location>
</feature>
<dbReference type="Pfam" id="PF12701">
    <property type="entry name" value="LSM14"/>
    <property type="match status" value="1"/>
</dbReference>
<feature type="short sequence motif" description="TFG box" evidence="3">
    <location>
        <begin position="694"/>
        <end position="714"/>
    </location>
</feature>
<dbReference type="PROSITE" id="PS51536">
    <property type="entry name" value="TFG"/>
    <property type="match status" value="1"/>
</dbReference>
<feature type="domain" description="FFD box profile" evidence="7">
    <location>
        <begin position="666"/>
        <end position="682"/>
    </location>
</feature>
<dbReference type="SUPFAM" id="SSF47661">
    <property type="entry name" value="t-snare proteins"/>
    <property type="match status" value="1"/>
</dbReference>
<dbReference type="Pfam" id="PF05008">
    <property type="entry name" value="V-SNARE"/>
    <property type="match status" value="1"/>
</dbReference>
<dbReference type="PROSITE" id="PS51513">
    <property type="entry name" value="FFD"/>
    <property type="match status" value="1"/>
</dbReference>
<feature type="compositionally biased region" description="Pro residues" evidence="5">
    <location>
        <begin position="372"/>
        <end position="412"/>
    </location>
</feature>
<organism evidence="9 10">
    <name type="scientific">Neonectria punicea</name>
    <dbReference type="NCBI Taxonomy" id="979145"/>
    <lineage>
        <taxon>Eukaryota</taxon>
        <taxon>Fungi</taxon>
        <taxon>Dikarya</taxon>
        <taxon>Ascomycota</taxon>
        <taxon>Pezizomycotina</taxon>
        <taxon>Sordariomycetes</taxon>
        <taxon>Hypocreomycetidae</taxon>
        <taxon>Hypocreales</taxon>
        <taxon>Nectriaceae</taxon>
        <taxon>Neonectria</taxon>
    </lineage>
</organism>
<comment type="caution">
    <text evidence="9">The sequence shown here is derived from an EMBL/GenBank/DDBJ whole genome shotgun (WGS) entry which is preliminary data.</text>
</comment>
<dbReference type="InterPro" id="IPR025768">
    <property type="entry name" value="TFG_box"/>
</dbReference>
<evidence type="ECO:0008006" key="11">
    <source>
        <dbReference type="Google" id="ProtNLM"/>
    </source>
</evidence>
<dbReference type="PANTHER" id="PTHR13586">
    <property type="entry name" value="SCD6 PROTEIN-RELATED"/>
    <property type="match status" value="1"/>
</dbReference>
<feature type="region of interest" description="Disordered" evidence="5">
    <location>
        <begin position="293"/>
        <end position="536"/>
    </location>
</feature>
<feature type="compositionally biased region" description="Polar residues" evidence="5">
    <location>
        <begin position="747"/>
        <end position="756"/>
    </location>
</feature>
<dbReference type="EMBL" id="JAZAVJ010000194">
    <property type="protein sequence ID" value="KAK7408246.1"/>
    <property type="molecule type" value="Genomic_DNA"/>
</dbReference>
<feature type="compositionally biased region" description="Basic residues" evidence="5">
    <location>
        <begin position="722"/>
        <end position="732"/>
    </location>
</feature>
<feature type="domain" description="DFDF" evidence="6">
    <location>
        <begin position="609"/>
        <end position="645"/>
    </location>
</feature>
<sequence>MANPLDTDAGSELFGSYEAEFELVEADLTQKLDQIPELSGEPRKAAISQAERALEEADELLGQMRLEKQNIPTSSRTEVNKRFRSYESDTEAARQKLMSLSSDHAALFGSRYTDNPDGQSGIYQKQADQRDQLNRGTQRLQNGSESLIRSQRLAHEAEEIGMSAAQTLIGQGNQLENQLTQMHHAESNVDKSTKVLSAMARRLDVVIDTCLRPLTQLQVSYFAHLKKRHSTSYVGTLHEINSDESTVSLENVRSFGTEGRKGRPEEEIAASEQVYEYIVFRGSDVKDLRIEDHPSIKENKPPAVPDDPAIVGARPRPGAQAPNQNAPPPGAPPFAQNPYPPSFYGGPPPGNWGRGGAPGPGPGPGPNFANMPYPPPPGWFPPGQGFPPPGPLSGPAGPAGPAPWNYPYPHGPGGPGAPEVAQNQRATPASAAPQDSKPAPIGPGADRGKVAAPSGQVAPPTEPKSLAQGPRQPSHAPTPPIDSKPSVEEVKQAVAGHPNGQAADANKSAPTGPRNHRITPVIPLSGSATKPFHLPGVSDTAVKPAVTTTPGNVQDATNAARAAVAIAMAQLGNPGSNAMDNLTKKVNEMRVNAGRGAPAARGRGRGGRPVNTKVEVPDSDFDFAGANAKFNKQDLVKEAIAGSPVTETAGEAFETSEPATSSDIPVAYNKTTSFFDNISSEAKDRFENGGQKPGGREWRGEEQRKNMETFGQGSVDGGYRNYRGRGRGRGRGGRGFSHGGGRGGNRPQYQTTPATQ</sequence>
<dbReference type="InterPro" id="IPR025761">
    <property type="entry name" value="FFD_box"/>
</dbReference>
<dbReference type="SMART" id="SM01199">
    <property type="entry name" value="FDF"/>
    <property type="match status" value="1"/>
</dbReference>
<keyword evidence="10" id="KW-1185">Reference proteome</keyword>
<feature type="compositionally biased region" description="Basic and acidic residues" evidence="5">
    <location>
        <begin position="694"/>
        <end position="707"/>
    </location>
</feature>
<dbReference type="InterPro" id="IPR010920">
    <property type="entry name" value="LSM_dom_sf"/>
</dbReference>
<evidence type="ECO:0000256" key="5">
    <source>
        <dbReference type="SAM" id="MobiDB-lite"/>
    </source>
</evidence>
<comment type="similarity">
    <text evidence="1">Belongs to the VTI1 family.</text>
</comment>
<evidence type="ECO:0000259" key="6">
    <source>
        <dbReference type="PROSITE" id="PS51512"/>
    </source>
</evidence>
<proteinExistence type="inferred from homology"/>
<feature type="compositionally biased region" description="Pro residues" evidence="5">
    <location>
        <begin position="338"/>
        <end position="350"/>
    </location>
</feature>
<accession>A0ABR1GS37</accession>
<evidence type="ECO:0000313" key="9">
    <source>
        <dbReference type="EMBL" id="KAK7408246.1"/>
    </source>
</evidence>
<dbReference type="CDD" id="cd01736">
    <property type="entry name" value="LSm14_N"/>
    <property type="match status" value="1"/>
</dbReference>
<evidence type="ECO:0000256" key="4">
    <source>
        <dbReference type="SAM" id="Coils"/>
    </source>
</evidence>
<feature type="compositionally biased region" description="Low complexity" evidence="5">
    <location>
        <begin position="315"/>
        <end position="324"/>
    </location>
</feature>
<dbReference type="Proteomes" id="UP001498476">
    <property type="component" value="Unassembled WGS sequence"/>
</dbReference>
<name>A0ABR1GS37_9HYPO</name>
<feature type="domain" description="TFG box profile" evidence="8">
    <location>
        <begin position="694"/>
        <end position="714"/>
    </location>
</feature>
<dbReference type="Pfam" id="PF09532">
    <property type="entry name" value="FDF"/>
    <property type="match status" value="1"/>
</dbReference>
<dbReference type="Pfam" id="PF12352">
    <property type="entry name" value="V-SNARE_C"/>
    <property type="match status" value="1"/>
</dbReference>
<feature type="compositionally biased region" description="Polar residues" evidence="5">
    <location>
        <begin position="112"/>
        <end position="123"/>
    </location>
</feature>
<evidence type="ECO:0000259" key="8">
    <source>
        <dbReference type="PROSITE" id="PS51536"/>
    </source>
</evidence>
<dbReference type="Gene3D" id="1.20.58.400">
    <property type="entry name" value="t-snare proteins"/>
    <property type="match status" value="1"/>
</dbReference>
<evidence type="ECO:0000256" key="3">
    <source>
        <dbReference type="PROSITE-ProRule" id="PRU00869"/>
    </source>
</evidence>
<reference evidence="9 10" key="1">
    <citation type="journal article" date="2025" name="Microbiol. Resour. Announc.">
        <title>Draft genome sequences for Neonectria magnoliae and Neonectria punicea, canker pathogens of Liriodendron tulipifera and Acer saccharum in West Virginia.</title>
        <authorList>
            <person name="Petronek H.M."/>
            <person name="Kasson M.T."/>
            <person name="Metheny A.M."/>
            <person name="Stauder C.M."/>
            <person name="Lovett B."/>
            <person name="Lynch S.C."/>
            <person name="Garnas J.R."/>
            <person name="Kasson L.R."/>
            <person name="Stajich J.E."/>
        </authorList>
    </citation>
    <scope>NUCLEOTIDE SEQUENCE [LARGE SCALE GENOMIC DNA]</scope>
    <source>
        <strain evidence="9 10">NRRL 64653</strain>
    </source>
</reference>
<dbReference type="InterPro" id="IPR007705">
    <property type="entry name" value="Vesicle_trsprt_v-SNARE_N"/>
</dbReference>
<feature type="region of interest" description="Disordered" evidence="5">
    <location>
        <begin position="679"/>
        <end position="756"/>
    </location>
</feature>
<evidence type="ECO:0000256" key="2">
    <source>
        <dbReference type="PROSITE-ProRule" id="PRU00846"/>
    </source>
</evidence>
<dbReference type="InterPro" id="IPR025609">
    <property type="entry name" value="Lsm14-like_N"/>
</dbReference>
<evidence type="ECO:0000313" key="10">
    <source>
        <dbReference type="Proteomes" id="UP001498476"/>
    </source>
</evidence>
<dbReference type="SUPFAM" id="SSF50182">
    <property type="entry name" value="Sm-like ribonucleoproteins"/>
    <property type="match status" value="1"/>
</dbReference>
<dbReference type="InterPro" id="IPR019050">
    <property type="entry name" value="FDF_dom"/>
</dbReference>
<dbReference type="InterPro" id="IPR038407">
    <property type="entry name" value="v-SNARE_N_sf"/>
</dbReference>
<keyword evidence="4" id="KW-0175">Coiled coil</keyword>
<dbReference type="SMART" id="SM01271">
    <property type="entry name" value="LSM14"/>
    <property type="match status" value="1"/>
</dbReference>
<dbReference type="PROSITE" id="PS51512">
    <property type="entry name" value="DFDF"/>
    <property type="match status" value="1"/>
</dbReference>
<dbReference type="Gene3D" id="1.20.5.110">
    <property type="match status" value="1"/>
</dbReference>
<dbReference type="SUPFAM" id="SSF58038">
    <property type="entry name" value="SNARE fusion complex"/>
    <property type="match status" value="1"/>
</dbReference>
<dbReference type="CDD" id="cd15862">
    <property type="entry name" value="SNARE_Vti1"/>
    <property type="match status" value="1"/>
</dbReference>
<dbReference type="InterPro" id="IPR025762">
    <property type="entry name" value="DFDF"/>
</dbReference>
<gene>
    <name evidence="9" type="ORF">QQX98_009609</name>
</gene>
<feature type="region of interest" description="Disordered" evidence="5">
    <location>
        <begin position="109"/>
        <end position="130"/>
    </location>
</feature>
<evidence type="ECO:0000259" key="7">
    <source>
        <dbReference type="PROSITE" id="PS51513"/>
    </source>
</evidence>